<evidence type="ECO:0000256" key="2">
    <source>
        <dbReference type="ARBA" id="ARBA00022475"/>
    </source>
</evidence>
<dbReference type="GO" id="GO:0005886">
    <property type="term" value="C:plasma membrane"/>
    <property type="evidence" value="ECO:0007669"/>
    <property type="project" value="UniProtKB-SubCell"/>
</dbReference>
<dbReference type="PANTHER" id="PTHR30250">
    <property type="entry name" value="PST FAMILY PREDICTED COLANIC ACID TRANSPORTER"/>
    <property type="match status" value="1"/>
</dbReference>
<feature type="transmembrane region" description="Helical" evidence="6">
    <location>
        <begin position="188"/>
        <end position="207"/>
    </location>
</feature>
<name>A0A4S3K8H7_9GAMM</name>
<accession>A0A4S3K8H7</accession>
<organism evidence="7 8">
    <name type="scientific">Panacagrimonas perspica</name>
    <dbReference type="NCBI Taxonomy" id="381431"/>
    <lineage>
        <taxon>Bacteria</taxon>
        <taxon>Pseudomonadati</taxon>
        <taxon>Pseudomonadota</taxon>
        <taxon>Gammaproteobacteria</taxon>
        <taxon>Nevskiales</taxon>
        <taxon>Nevskiaceae</taxon>
        <taxon>Panacagrimonas</taxon>
    </lineage>
</organism>
<feature type="transmembrane region" description="Helical" evidence="6">
    <location>
        <begin position="16"/>
        <end position="41"/>
    </location>
</feature>
<keyword evidence="3 6" id="KW-0812">Transmembrane</keyword>
<proteinExistence type="predicted"/>
<feature type="transmembrane region" description="Helical" evidence="6">
    <location>
        <begin position="90"/>
        <end position="113"/>
    </location>
</feature>
<feature type="transmembrane region" description="Helical" evidence="6">
    <location>
        <begin position="381"/>
        <end position="399"/>
    </location>
</feature>
<dbReference type="RefSeq" id="WP_133883556.1">
    <property type="nucleotide sequence ID" value="NZ_MWIN01000003.1"/>
</dbReference>
<dbReference type="InterPro" id="IPR050833">
    <property type="entry name" value="Poly_Biosynth_Transport"/>
</dbReference>
<feature type="transmembrane region" description="Helical" evidence="6">
    <location>
        <begin position="133"/>
        <end position="154"/>
    </location>
</feature>
<keyword evidence="8" id="KW-1185">Reference proteome</keyword>
<protein>
    <submittedName>
        <fullName evidence="7">O-antigen/teichoic acid export membrane protein</fullName>
    </submittedName>
</protein>
<dbReference type="EMBL" id="SOBT01000012">
    <property type="protein sequence ID" value="TDU24132.1"/>
    <property type="molecule type" value="Genomic_DNA"/>
</dbReference>
<dbReference type="InterPro" id="IPR002797">
    <property type="entry name" value="Polysacc_synth"/>
</dbReference>
<keyword evidence="2" id="KW-1003">Cell membrane</keyword>
<evidence type="ECO:0000256" key="4">
    <source>
        <dbReference type="ARBA" id="ARBA00022989"/>
    </source>
</evidence>
<comment type="caution">
    <text evidence="7">The sequence shown here is derived from an EMBL/GenBank/DDBJ whole genome shotgun (WGS) entry which is preliminary data.</text>
</comment>
<feature type="transmembrane region" description="Helical" evidence="6">
    <location>
        <begin position="435"/>
        <end position="457"/>
    </location>
</feature>
<evidence type="ECO:0000313" key="8">
    <source>
        <dbReference type="Proteomes" id="UP000295341"/>
    </source>
</evidence>
<sequence>MEVAPKKFELVLQSRLNFAAFAISLAVNFVSLPIAITAIGLENFGSAGLALAILAPLSLVGVVIGQAIVRDLSSPAEQGDHEACARIFTAATAGVLIGCLAVGVLTATFGPLLMHKLAADPGQSRSFGGVLELGFAAWLFQQGCFVLQATLAALRSWAKLAAANVIGAVASACCVVAASRHFGNDAGFLGGTATGFAVQFVVLWAFVRSKAPWLMRARRWLPAERDSLFHFARWQGIAGFSSGLANQADRYVIGAVAPLGIVGQYNVAMRLQEVVHAGVLKIAEVLFPHFSITSAHEPASRAAFYVRASWAVNLVSVAALAPLIPWAGSLITLWVDDDAAQVGAPILRTLASAGMIGSAATVFSFLAMATDQAQRLAYINLYHSLILITLTIPLIVWFGPLAAGVAYVVGNTFRLAAAVHSALDHFEGHLERGSILMATLVPLIAALTLAWAVQSFAPSAHGWVSLVLLYCATAILVLAASLALAASSFEGRSLIREVFSKRHQVDRGSS</sequence>
<feature type="transmembrane region" description="Helical" evidence="6">
    <location>
        <begin position="310"/>
        <end position="334"/>
    </location>
</feature>
<dbReference type="Proteomes" id="UP000295341">
    <property type="component" value="Unassembled WGS sequence"/>
</dbReference>
<keyword evidence="4 6" id="KW-1133">Transmembrane helix</keyword>
<feature type="transmembrane region" description="Helical" evidence="6">
    <location>
        <begin position="47"/>
        <end position="69"/>
    </location>
</feature>
<dbReference type="Pfam" id="PF01943">
    <property type="entry name" value="Polysacc_synt"/>
    <property type="match status" value="1"/>
</dbReference>
<evidence type="ECO:0000313" key="7">
    <source>
        <dbReference type="EMBL" id="TDU24132.1"/>
    </source>
</evidence>
<feature type="transmembrane region" description="Helical" evidence="6">
    <location>
        <begin position="346"/>
        <end position="369"/>
    </location>
</feature>
<evidence type="ECO:0000256" key="5">
    <source>
        <dbReference type="ARBA" id="ARBA00023136"/>
    </source>
</evidence>
<keyword evidence="5 6" id="KW-0472">Membrane</keyword>
<dbReference type="AlphaFoldDB" id="A0A4S3K8H7"/>
<evidence type="ECO:0000256" key="6">
    <source>
        <dbReference type="SAM" id="Phobius"/>
    </source>
</evidence>
<feature type="transmembrane region" description="Helical" evidence="6">
    <location>
        <begin position="161"/>
        <end position="182"/>
    </location>
</feature>
<feature type="transmembrane region" description="Helical" evidence="6">
    <location>
        <begin position="463"/>
        <end position="486"/>
    </location>
</feature>
<evidence type="ECO:0000256" key="3">
    <source>
        <dbReference type="ARBA" id="ARBA00022692"/>
    </source>
</evidence>
<evidence type="ECO:0000256" key="1">
    <source>
        <dbReference type="ARBA" id="ARBA00004651"/>
    </source>
</evidence>
<comment type="subcellular location">
    <subcellularLocation>
        <location evidence="1">Cell membrane</location>
        <topology evidence="1">Multi-pass membrane protein</topology>
    </subcellularLocation>
</comment>
<gene>
    <name evidence="7" type="ORF">DFR24_4395</name>
</gene>
<dbReference type="PANTHER" id="PTHR30250:SF26">
    <property type="entry name" value="PSMA PROTEIN"/>
    <property type="match status" value="1"/>
</dbReference>
<reference evidence="7 8" key="1">
    <citation type="submission" date="2019-03" db="EMBL/GenBank/DDBJ databases">
        <title>Genomic Encyclopedia of Type Strains, Phase IV (KMG-IV): sequencing the most valuable type-strain genomes for metagenomic binning, comparative biology and taxonomic classification.</title>
        <authorList>
            <person name="Goeker M."/>
        </authorList>
    </citation>
    <scope>NUCLEOTIDE SEQUENCE [LARGE SCALE GENOMIC DNA]</scope>
    <source>
        <strain evidence="7 8">DSM 26377</strain>
    </source>
</reference>